<proteinExistence type="predicted"/>
<dbReference type="RefSeq" id="WP_369897035.1">
    <property type="nucleotide sequence ID" value="NZ_JBGFFX010000024.1"/>
</dbReference>
<feature type="compositionally biased region" description="Basic and acidic residues" evidence="1">
    <location>
        <begin position="50"/>
        <end position="63"/>
    </location>
</feature>
<feature type="domain" description="Helix-turn-helix" evidence="2">
    <location>
        <begin position="6"/>
        <end position="59"/>
    </location>
</feature>
<dbReference type="SUPFAM" id="SSF46955">
    <property type="entry name" value="Putative DNA-binding domain"/>
    <property type="match status" value="1"/>
</dbReference>
<gene>
    <name evidence="3" type="ORF">AB6T85_23635</name>
</gene>
<feature type="region of interest" description="Disordered" evidence="1">
    <location>
        <begin position="26"/>
        <end position="63"/>
    </location>
</feature>
<dbReference type="InterPro" id="IPR036388">
    <property type="entry name" value="WH-like_DNA-bd_sf"/>
</dbReference>
<organism evidence="3 4">
    <name type="scientific">Erwinia aeris</name>
    <dbReference type="NCBI Taxonomy" id="3239803"/>
    <lineage>
        <taxon>Bacteria</taxon>
        <taxon>Pseudomonadati</taxon>
        <taxon>Pseudomonadota</taxon>
        <taxon>Gammaproteobacteria</taxon>
        <taxon>Enterobacterales</taxon>
        <taxon>Erwiniaceae</taxon>
        <taxon>Erwinia</taxon>
    </lineage>
</organism>
<name>A0ABV4EEP2_9GAMM</name>
<reference evidence="3 4" key="1">
    <citation type="submission" date="2024-07" db="EMBL/GenBank/DDBJ databases">
        <authorList>
            <person name="Hebao G."/>
        </authorList>
    </citation>
    <scope>NUCLEOTIDE SEQUENCE [LARGE SCALE GENOMIC DNA]</scope>
    <source>
        <strain evidence="3 4">ACCC 02193</strain>
    </source>
</reference>
<keyword evidence="4" id="KW-1185">Reference proteome</keyword>
<dbReference type="EMBL" id="JBGFFX010000024">
    <property type="protein sequence ID" value="MEY8773400.1"/>
    <property type="molecule type" value="Genomic_DNA"/>
</dbReference>
<evidence type="ECO:0000259" key="2">
    <source>
        <dbReference type="Pfam" id="PF12728"/>
    </source>
</evidence>
<dbReference type="Pfam" id="PF12728">
    <property type="entry name" value="HTH_17"/>
    <property type="match status" value="1"/>
</dbReference>
<sequence>MSDIISAPEAARLIGVSLPTLHNWRKNPDRFPDTPQPVSHHGNHQKYSRRQVEAWLRKHNGED</sequence>
<dbReference type="InterPro" id="IPR009061">
    <property type="entry name" value="DNA-bd_dom_put_sf"/>
</dbReference>
<comment type="caution">
    <text evidence="3">The sequence shown here is derived from an EMBL/GenBank/DDBJ whole genome shotgun (WGS) entry which is preliminary data.</text>
</comment>
<dbReference type="InterPro" id="IPR041657">
    <property type="entry name" value="HTH_17"/>
</dbReference>
<evidence type="ECO:0000313" key="3">
    <source>
        <dbReference type="EMBL" id="MEY8773400.1"/>
    </source>
</evidence>
<dbReference type="Gene3D" id="1.10.10.10">
    <property type="entry name" value="Winged helix-like DNA-binding domain superfamily/Winged helix DNA-binding domain"/>
    <property type="match status" value="1"/>
</dbReference>
<dbReference type="Proteomes" id="UP001565243">
    <property type="component" value="Unassembled WGS sequence"/>
</dbReference>
<accession>A0ABV4EEP2</accession>
<evidence type="ECO:0000256" key="1">
    <source>
        <dbReference type="SAM" id="MobiDB-lite"/>
    </source>
</evidence>
<evidence type="ECO:0000313" key="4">
    <source>
        <dbReference type="Proteomes" id="UP001565243"/>
    </source>
</evidence>
<protein>
    <submittedName>
        <fullName evidence="3">Helix-turn-helix transcriptional regulator</fullName>
    </submittedName>
</protein>